<comment type="caution">
    <text evidence="1">The sequence shown here is derived from an EMBL/GenBank/DDBJ whole genome shotgun (WGS) entry which is preliminary data.</text>
</comment>
<evidence type="ECO:0000313" key="2">
    <source>
        <dbReference type="Proteomes" id="UP001589776"/>
    </source>
</evidence>
<protein>
    <submittedName>
        <fullName evidence="1">Uncharacterized protein</fullName>
    </submittedName>
</protein>
<keyword evidence="2" id="KW-1185">Reference proteome</keyword>
<sequence length="63" mass="6913">MTYKEFKQKVKKAYPEANISFTTNGAQYMATVEGHLVLYTNAGSDAIYGMMNGVSIGRCLGIE</sequence>
<dbReference type="RefSeq" id="WP_377471210.1">
    <property type="nucleotide sequence ID" value="NZ_JBHLWN010000065.1"/>
</dbReference>
<gene>
    <name evidence="1" type="ORF">ACFFK0_15725</name>
</gene>
<name>A0ABV6DMK7_9BACL</name>
<dbReference type="EMBL" id="JBHLWN010000065">
    <property type="protein sequence ID" value="MFC0213880.1"/>
    <property type="molecule type" value="Genomic_DNA"/>
</dbReference>
<accession>A0ABV6DMK7</accession>
<proteinExistence type="predicted"/>
<evidence type="ECO:0000313" key="1">
    <source>
        <dbReference type="EMBL" id="MFC0213880.1"/>
    </source>
</evidence>
<dbReference type="Proteomes" id="UP001589776">
    <property type="component" value="Unassembled WGS sequence"/>
</dbReference>
<organism evidence="1 2">
    <name type="scientific">Paenibacillus chartarius</name>
    <dbReference type="NCBI Taxonomy" id="747481"/>
    <lineage>
        <taxon>Bacteria</taxon>
        <taxon>Bacillati</taxon>
        <taxon>Bacillota</taxon>
        <taxon>Bacilli</taxon>
        <taxon>Bacillales</taxon>
        <taxon>Paenibacillaceae</taxon>
        <taxon>Paenibacillus</taxon>
    </lineage>
</organism>
<reference evidence="1 2" key="1">
    <citation type="submission" date="2024-09" db="EMBL/GenBank/DDBJ databases">
        <authorList>
            <person name="Sun Q."/>
            <person name="Mori K."/>
        </authorList>
    </citation>
    <scope>NUCLEOTIDE SEQUENCE [LARGE SCALE GENOMIC DNA]</scope>
    <source>
        <strain evidence="1 2">CCM 7759</strain>
    </source>
</reference>